<accession>A0ABR0ETZ3</accession>
<gene>
    <name evidence="7" type="ORF">PRZ48_005501</name>
</gene>
<feature type="transmembrane region" description="Helical" evidence="5">
    <location>
        <begin position="182"/>
        <end position="202"/>
    </location>
</feature>
<dbReference type="PIRSF" id="PIRSF006060">
    <property type="entry name" value="AA_transporter"/>
    <property type="match status" value="1"/>
</dbReference>
<evidence type="ECO:0000313" key="7">
    <source>
        <dbReference type="EMBL" id="KAK4504585.1"/>
    </source>
</evidence>
<dbReference type="EMBL" id="JAXOVC010000003">
    <property type="protein sequence ID" value="KAK4504585.1"/>
    <property type="molecule type" value="Genomic_DNA"/>
</dbReference>
<comment type="subcellular location">
    <subcellularLocation>
        <location evidence="1">Membrane</location>
        <topology evidence="1">Multi-pass membrane protein</topology>
    </subcellularLocation>
</comment>
<feature type="domain" description="Amino acid permease/ SLC12A" evidence="6">
    <location>
        <begin position="1"/>
        <end position="416"/>
    </location>
</feature>
<evidence type="ECO:0000313" key="8">
    <source>
        <dbReference type="Proteomes" id="UP001305779"/>
    </source>
</evidence>
<name>A0ABR0ETZ3_ZASCE</name>
<keyword evidence="2 5" id="KW-0812">Transmembrane</keyword>
<evidence type="ECO:0000259" key="6">
    <source>
        <dbReference type="Pfam" id="PF00324"/>
    </source>
</evidence>
<feature type="transmembrane region" description="Helical" evidence="5">
    <location>
        <begin position="354"/>
        <end position="372"/>
    </location>
</feature>
<feature type="transmembrane region" description="Helical" evidence="5">
    <location>
        <begin position="392"/>
        <end position="411"/>
    </location>
</feature>
<dbReference type="InterPro" id="IPR050524">
    <property type="entry name" value="APC_YAT"/>
</dbReference>
<dbReference type="PANTHER" id="PTHR43341:SF9">
    <property type="entry name" value="DICARBOXYLIC AMINO ACID PERMEASE"/>
    <property type="match status" value="1"/>
</dbReference>
<dbReference type="Pfam" id="PF00324">
    <property type="entry name" value="AA_permease"/>
    <property type="match status" value="1"/>
</dbReference>
<keyword evidence="8" id="KW-1185">Reference proteome</keyword>
<keyword evidence="3 5" id="KW-1133">Transmembrane helix</keyword>
<feature type="transmembrane region" description="Helical" evidence="5">
    <location>
        <begin position="222"/>
        <end position="245"/>
    </location>
</feature>
<feature type="transmembrane region" description="Helical" evidence="5">
    <location>
        <begin position="60"/>
        <end position="80"/>
    </location>
</feature>
<dbReference type="Proteomes" id="UP001305779">
    <property type="component" value="Unassembled WGS sequence"/>
</dbReference>
<keyword evidence="4 5" id="KW-0472">Membrane</keyword>
<comment type="caution">
    <text evidence="7">The sequence shown here is derived from an EMBL/GenBank/DDBJ whole genome shotgun (WGS) entry which is preliminary data.</text>
</comment>
<proteinExistence type="predicted"/>
<dbReference type="PANTHER" id="PTHR43341">
    <property type="entry name" value="AMINO ACID PERMEASE"/>
    <property type="match status" value="1"/>
</dbReference>
<feature type="transmembrane region" description="Helical" evidence="5">
    <location>
        <begin position="308"/>
        <end position="334"/>
    </location>
</feature>
<feature type="transmembrane region" description="Helical" evidence="5">
    <location>
        <begin position="12"/>
        <end position="32"/>
    </location>
</feature>
<evidence type="ECO:0000256" key="3">
    <source>
        <dbReference type="ARBA" id="ARBA00022989"/>
    </source>
</evidence>
<protein>
    <recommendedName>
        <fullName evidence="6">Amino acid permease/ SLC12A domain-containing protein</fullName>
    </recommendedName>
</protein>
<dbReference type="InterPro" id="IPR004841">
    <property type="entry name" value="AA-permease/SLC12A_dom"/>
</dbReference>
<evidence type="ECO:0000256" key="5">
    <source>
        <dbReference type="SAM" id="Phobius"/>
    </source>
</evidence>
<reference evidence="7 8" key="1">
    <citation type="journal article" date="2023" name="G3 (Bethesda)">
        <title>A chromosome-level genome assembly of Zasmidium syzygii isolated from banana leaves.</title>
        <authorList>
            <person name="van Westerhoven A.C."/>
            <person name="Mehrabi R."/>
            <person name="Talebi R."/>
            <person name="Steentjes M.B.F."/>
            <person name="Corcolon B."/>
            <person name="Chong P.A."/>
            <person name="Kema G.H.J."/>
            <person name="Seidl M.F."/>
        </authorList>
    </citation>
    <scope>NUCLEOTIDE SEQUENCE [LARGE SCALE GENOMIC DNA]</scope>
    <source>
        <strain evidence="7 8">P124</strain>
    </source>
</reference>
<evidence type="ECO:0000256" key="2">
    <source>
        <dbReference type="ARBA" id="ARBA00022692"/>
    </source>
</evidence>
<feature type="transmembrane region" description="Helical" evidence="5">
    <location>
        <begin position="141"/>
        <end position="161"/>
    </location>
</feature>
<evidence type="ECO:0000256" key="4">
    <source>
        <dbReference type="ARBA" id="ARBA00023136"/>
    </source>
</evidence>
<feature type="transmembrane region" description="Helical" evidence="5">
    <location>
        <begin position="282"/>
        <end position="302"/>
    </location>
</feature>
<dbReference type="Gene3D" id="1.20.1740.10">
    <property type="entry name" value="Amino acid/polyamine transporter I"/>
    <property type="match status" value="1"/>
</dbReference>
<organism evidence="7 8">
    <name type="scientific">Zasmidium cellare</name>
    <name type="common">Wine cellar mold</name>
    <name type="synonym">Racodium cellare</name>
    <dbReference type="NCBI Taxonomy" id="395010"/>
    <lineage>
        <taxon>Eukaryota</taxon>
        <taxon>Fungi</taxon>
        <taxon>Dikarya</taxon>
        <taxon>Ascomycota</taxon>
        <taxon>Pezizomycotina</taxon>
        <taxon>Dothideomycetes</taxon>
        <taxon>Dothideomycetidae</taxon>
        <taxon>Mycosphaerellales</taxon>
        <taxon>Mycosphaerellaceae</taxon>
        <taxon>Zasmidium</taxon>
    </lineage>
</organism>
<feature type="transmembrane region" description="Helical" evidence="5">
    <location>
        <begin position="92"/>
        <end position="110"/>
    </location>
</feature>
<evidence type="ECO:0000256" key="1">
    <source>
        <dbReference type="ARBA" id="ARBA00004141"/>
    </source>
</evidence>
<sequence length="463" mass="50784">MATWLPGQGGFAIYATRFVDPALGFAMGYVYWFKYLPNQVNAVALVLQYWVPADRVNPGVFIAVPLVAVVLLNAFGIRIFGEVEFWFSAAKIVVILGVIILTLVLAAGGGPNHHATGFQYYRNPGAFAKLAPATGALGRFLAFWATMVNAVFAYMGTELLGVTVGEAKNPRRNIPRAIRLTFWRIGIFYILSTFLLGLVVPYNSKRLAFAANASTSAAASPFVVAVQLAGIKVLPGLLNGALLIFCISASNTDLYVATRTLHGLAIKGQAPALLAKTSSTGVPYYALGVSALGACISFMNAGTNSAQVFTYLVDAVSVFGLLTWISILVSHICFVRARRAQGVDDRSVPWKSPLGLVGSYVALFLCCLIVLTKNFCVFIHGSYENFDYKNFIAGYLGLPIYLALIFGWKLYHKTERVLPATADLFTGKDEFDRDEQEWIAYAESRREQRKMLKWYEKILGYLF</sequence>